<dbReference type="GO" id="GO:0016491">
    <property type="term" value="F:oxidoreductase activity"/>
    <property type="evidence" value="ECO:0007669"/>
    <property type="project" value="InterPro"/>
</dbReference>
<evidence type="ECO:0000256" key="1">
    <source>
        <dbReference type="SAM" id="Phobius"/>
    </source>
</evidence>
<dbReference type="STRING" id="3088.A0A383VJV2"/>
<dbReference type="CDD" id="cd03507">
    <property type="entry name" value="Delta12-FADS-like"/>
    <property type="match status" value="1"/>
</dbReference>
<feature type="transmembrane region" description="Helical" evidence="1">
    <location>
        <begin position="99"/>
        <end position="117"/>
    </location>
</feature>
<gene>
    <name evidence="3" type="ORF">BQ4739_LOCUS5638</name>
</gene>
<dbReference type="PANTHER" id="PTHR32100">
    <property type="entry name" value="OMEGA-6 FATTY ACID DESATURASE, CHLOROPLASTIC"/>
    <property type="match status" value="1"/>
</dbReference>
<feature type="transmembrane region" description="Helical" evidence="1">
    <location>
        <begin position="250"/>
        <end position="270"/>
    </location>
</feature>
<feature type="transmembrane region" description="Helical" evidence="1">
    <location>
        <begin position="123"/>
        <end position="142"/>
    </location>
</feature>
<accession>A0A383VJV2</accession>
<dbReference type="Proteomes" id="UP000256970">
    <property type="component" value="Unassembled WGS sequence"/>
</dbReference>
<dbReference type="InterPro" id="IPR005804">
    <property type="entry name" value="FA_desaturase_dom"/>
</dbReference>
<evidence type="ECO:0000259" key="2">
    <source>
        <dbReference type="Pfam" id="PF00487"/>
    </source>
</evidence>
<dbReference type="EMBL" id="FNXT01000565">
    <property type="protein sequence ID" value="SZX65190.1"/>
    <property type="molecule type" value="Genomic_DNA"/>
</dbReference>
<dbReference type="GO" id="GO:0006629">
    <property type="term" value="P:lipid metabolic process"/>
    <property type="evidence" value="ECO:0007669"/>
    <property type="project" value="InterPro"/>
</dbReference>
<organism evidence="3 4">
    <name type="scientific">Tetradesmus obliquus</name>
    <name type="common">Green alga</name>
    <name type="synonym">Acutodesmus obliquus</name>
    <dbReference type="NCBI Taxonomy" id="3088"/>
    <lineage>
        <taxon>Eukaryota</taxon>
        <taxon>Viridiplantae</taxon>
        <taxon>Chlorophyta</taxon>
        <taxon>core chlorophytes</taxon>
        <taxon>Chlorophyceae</taxon>
        <taxon>CS clade</taxon>
        <taxon>Sphaeropleales</taxon>
        <taxon>Scenedesmaceae</taxon>
        <taxon>Tetradesmus</taxon>
    </lineage>
</organism>
<keyword evidence="1" id="KW-0472">Membrane</keyword>
<evidence type="ECO:0000313" key="3">
    <source>
        <dbReference type="EMBL" id="SZX65190.1"/>
    </source>
</evidence>
<sequence>MALMASTRLVRGVSSPAAGSRVAARPLLPNRRLVQAPKTVPAAAAIDVPIAQLPASERKQLADEWGYKSIGSELPDGVSLTDIVKSMPADVFQLNMAKAWGAVVTTLVSVSASLYLISVSPWYLLPFAWFIAGTAFTGFFVIGHDCGHRSFSENKLLEDIVGTLAFMPLIYPFEPWRIKHNQHHAQTNKLVEDTAWHPVMPSEMEKWSPTQKTIYKTFLGSPLKLWASVGHWWIWHFDLAKYTEKQKPRVLVLVSLAACAVAAFVGLPILGYYTGLAGVAKYWLMPWLGYHFWMSTFTVVHHTAPHIPFKPAEEWNAAKAQLSGTVDCEYPRWVEFLCHDISVHVPHHVNSKIPWYNLRKANESLKQNWGEYMTSCTFNWRMMKTIFTELHVYDEKKNYVPFDQAQPEPFFEAAACAAGAAGTQAQQLQ</sequence>
<evidence type="ECO:0000313" key="4">
    <source>
        <dbReference type="Proteomes" id="UP000256970"/>
    </source>
</evidence>
<dbReference type="InterPro" id="IPR012171">
    <property type="entry name" value="Fatty_acid_desaturase"/>
</dbReference>
<reference evidence="3 4" key="1">
    <citation type="submission" date="2016-10" db="EMBL/GenBank/DDBJ databases">
        <authorList>
            <person name="Cai Z."/>
        </authorList>
    </citation>
    <scope>NUCLEOTIDE SEQUENCE [LARGE SCALE GENOMIC DNA]</scope>
</reference>
<keyword evidence="1" id="KW-0812">Transmembrane</keyword>
<protein>
    <recommendedName>
        <fullName evidence="2">Fatty acid desaturase domain-containing protein</fullName>
    </recommendedName>
</protein>
<proteinExistence type="predicted"/>
<dbReference type="AlphaFoldDB" id="A0A383VJV2"/>
<feature type="domain" description="Fatty acid desaturase" evidence="2">
    <location>
        <begin position="121"/>
        <end position="376"/>
    </location>
</feature>
<keyword evidence="4" id="KW-1185">Reference proteome</keyword>
<keyword evidence="1" id="KW-1133">Transmembrane helix</keyword>
<name>A0A383VJV2_TETOB</name>
<dbReference type="Pfam" id="PF00487">
    <property type="entry name" value="FA_desaturase"/>
    <property type="match status" value="1"/>
</dbReference>